<evidence type="ECO:0000256" key="6">
    <source>
        <dbReference type="ARBA" id="ARBA00022723"/>
    </source>
</evidence>
<dbReference type="InterPro" id="IPR002792">
    <property type="entry name" value="TRAM_dom"/>
</dbReference>
<dbReference type="Gene3D" id="2.40.50.140">
    <property type="entry name" value="Nucleic acid-binding proteins"/>
    <property type="match status" value="1"/>
</dbReference>
<evidence type="ECO:0000256" key="10">
    <source>
        <dbReference type="PROSITE-ProRule" id="PRU01024"/>
    </source>
</evidence>
<organism evidence="13 14">
    <name type="scientific">Moraxella catarrhalis</name>
    <name type="common">Branhamella catarrhalis</name>
    <dbReference type="NCBI Taxonomy" id="480"/>
    <lineage>
        <taxon>Bacteria</taxon>
        <taxon>Pseudomonadati</taxon>
        <taxon>Pseudomonadota</taxon>
        <taxon>Gammaproteobacteria</taxon>
        <taxon>Moraxellales</taxon>
        <taxon>Moraxellaceae</taxon>
        <taxon>Moraxella</taxon>
    </lineage>
</organism>
<evidence type="ECO:0000313" key="13">
    <source>
        <dbReference type="EMBL" id="OAU97777.1"/>
    </source>
</evidence>
<feature type="binding site" evidence="9">
    <location>
        <position position="219"/>
    </location>
    <ligand>
        <name>[4Fe-4S] cluster</name>
        <dbReference type="ChEBI" id="CHEBI:49883"/>
    </ligand>
</feature>
<keyword evidence="6 9" id="KW-0479">Metal-binding</keyword>
<dbReference type="PANTHER" id="PTHR11061">
    <property type="entry name" value="RNA M5U METHYLTRANSFERASE"/>
    <property type="match status" value="1"/>
</dbReference>
<dbReference type="InterPro" id="IPR012340">
    <property type="entry name" value="NA-bd_OB-fold"/>
</dbReference>
<feature type="binding site" evidence="9 10">
    <location>
        <position position="400"/>
    </location>
    <ligand>
        <name>S-adenosyl-L-methionine</name>
        <dbReference type="ChEBI" id="CHEBI:59789"/>
    </ligand>
</feature>
<dbReference type="GO" id="GO:0005506">
    <property type="term" value="F:iron ion binding"/>
    <property type="evidence" value="ECO:0007669"/>
    <property type="project" value="UniProtKB-UniRule"/>
</dbReference>
<dbReference type="eggNOG" id="COG2265">
    <property type="taxonomic scope" value="Bacteria"/>
</dbReference>
<dbReference type="HAMAP" id="MF_01010">
    <property type="entry name" value="23SrRNA_methyltr_RlmD"/>
    <property type="match status" value="1"/>
</dbReference>
<feature type="active site" description="Nucleophile" evidence="9 10">
    <location>
        <position position="476"/>
    </location>
</feature>
<feature type="binding site" evidence="9">
    <location>
        <position position="131"/>
    </location>
    <ligand>
        <name>[4Fe-4S] cluster</name>
        <dbReference type="ChEBI" id="CHEBI:49883"/>
    </ligand>
</feature>
<evidence type="ECO:0000256" key="3">
    <source>
        <dbReference type="ARBA" id="ARBA00022603"/>
    </source>
</evidence>
<dbReference type="EMBL" id="LXHC01000005">
    <property type="protein sequence ID" value="OAU97777.1"/>
    <property type="molecule type" value="Genomic_DNA"/>
</dbReference>
<keyword evidence="14" id="KW-1185">Reference proteome</keyword>
<evidence type="ECO:0000256" key="9">
    <source>
        <dbReference type="HAMAP-Rule" id="MF_01010"/>
    </source>
</evidence>
<keyword evidence="1 9" id="KW-0004">4Fe-4S</keyword>
<dbReference type="Pfam" id="PF05958">
    <property type="entry name" value="tRNA_U5-meth_tr"/>
    <property type="match status" value="1"/>
</dbReference>
<protein>
    <recommendedName>
        <fullName evidence="9">23S rRNA (uracil(1939)-C(5))-methyltransferase RlmD</fullName>
        <ecNumber evidence="9">2.1.1.190</ecNumber>
    </recommendedName>
    <alternativeName>
        <fullName evidence="9">23S rRNA(m5U1939)-methyltransferase</fullName>
    </alternativeName>
</protein>
<evidence type="ECO:0000256" key="1">
    <source>
        <dbReference type="ARBA" id="ARBA00022485"/>
    </source>
</evidence>
<dbReference type="Gene3D" id="3.40.50.150">
    <property type="entry name" value="Vaccinia Virus protein VP39"/>
    <property type="match status" value="1"/>
</dbReference>
<dbReference type="PROSITE" id="PS01230">
    <property type="entry name" value="TRMA_1"/>
    <property type="match status" value="1"/>
</dbReference>
<sequence>MNHFAKIAFMTTQVQHPSNDRHIFHMTAHSLIASPSKKGKPTARARKRLADAPPLEFHITNLAHDGRGVAVYDADNATHNPDKAGKKVFISFALPGETVLVKMTNSKKNFEEGDALQVVNHPHPQRQTPPCPHFGVCGGCSLQHWQADAQIDFKQSVLKELLIHQAGIEPDIWLEPLVGDRLGYRTKARMGVRYVAKKDSALVGFRERASNFLAELNECHILDKRIGFELENLKALITDLNARDSIPQLEIAMGQTLPHVPDSIKSVAVIVRHMQELDDEDLAKLRQFFAARNWQLFLQPKGADSVHRIDTEDARPTSLTVPPTGGLFYHLPNFDLTYEFSPLDFTQVNLSVNQKMMDLASELLNLQKGERVLDLFCGLGNFSLVLARQVGESGFVVGVEGSEQMTERAKMNACANGIAHTEFYAKDLTQDLSDQPWATGNNCFDALLIDPPRSGAWEVMTYLPKFNAKRIVYVSCNPVTLARDTKALIEAGYRLTHAGVMDMFSHTGHVESIARFERIDA</sequence>
<dbReference type="AlphaFoldDB" id="A0A198UR87"/>
<feature type="binding site" evidence="9">
    <location>
        <position position="140"/>
    </location>
    <ligand>
        <name>[4Fe-4S] cluster</name>
        <dbReference type="ChEBI" id="CHEBI:49883"/>
    </ligand>
</feature>
<dbReference type="SUPFAM" id="SSF53335">
    <property type="entry name" value="S-adenosyl-L-methionine-dependent methyltransferases"/>
    <property type="match status" value="1"/>
</dbReference>
<evidence type="ECO:0000256" key="8">
    <source>
        <dbReference type="ARBA" id="ARBA00023014"/>
    </source>
</evidence>
<dbReference type="GO" id="GO:0070041">
    <property type="term" value="F:rRNA (uridine-C5-)-methyltransferase activity"/>
    <property type="evidence" value="ECO:0007669"/>
    <property type="project" value="UniProtKB-UniRule"/>
</dbReference>
<keyword evidence="8 9" id="KW-0411">Iron-sulfur</keyword>
<gene>
    <name evidence="9" type="primary">rlmD</name>
    <name evidence="13" type="ORF">AO384_0463</name>
</gene>
<dbReference type="PATRIC" id="fig|480.237.peg.618"/>
<comment type="caution">
    <text evidence="13">The sequence shown here is derived from an EMBL/GenBank/DDBJ whole genome shotgun (WGS) entry which is preliminary data.</text>
</comment>
<keyword evidence="5 9" id="KW-0949">S-adenosyl-L-methionine</keyword>
<dbReference type="GO" id="GO:0070475">
    <property type="term" value="P:rRNA base methylation"/>
    <property type="evidence" value="ECO:0007669"/>
    <property type="project" value="TreeGrafter"/>
</dbReference>
<feature type="binding site" evidence="9 10">
    <location>
        <position position="347"/>
    </location>
    <ligand>
        <name>S-adenosyl-L-methionine</name>
        <dbReference type="ChEBI" id="CHEBI:59789"/>
    </ligand>
</feature>
<dbReference type="InterPro" id="IPR030390">
    <property type="entry name" value="MeTrfase_TrmA_AS"/>
</dbReference>
<dbReference type="NCBIfam" id="NF009639">
    <property type="entry name" value="PRK13168.1"/>
    <property type="match status" value="1"/>
</dbReference>
<dbReference type="Gene3D" id="2.40.50.1070">
    <property type="match status" value="1"/>
</dbReference>
<evidence type="ECO:0000256" key="11">
    <source>
        <dbReference type="PROSITE-ProRule" id="PRU10015"/>
    </source>
</evidence>
<dbReference type="SUPFAM" id="SSF50249">
    <property type="entry name" value="Nucleic acid-binding proteins"/>
    <property type="match status" value="1"/>
</dbReference>
<dbReference type="InterPro" id="IPR001566">
    <property type="entry name" value="23S_rRNA_MeTrfase_RlmD"/>
</dbReference>
<feature type="binding site" evidence="9">
    <location>
        <position position="137"/>
    </location>
    <ligand>
        <name>[4Fe-4S] cluster</name>
        <dbReference type="ChEBI" id="CHEBI:49883"/>
    </ligand>
</feature>
<comment type="similarity">
    <text evidence="9">Belongs to the class I-like SAM-binding methyltransferase superfamily. RNA M5U methyltransferase family. RlmD subfamily.</text>
</comment>
<evidence type="ECO:0000256" key="4">
    <source>
        <dbReference type="ARBA" id="ARBA00022679"/>
    </source>
</evidence>
<keyword evidence="4 9" id="KW-0808">Transferase</keyword>
<dbReference type="PANTHER" id="PTHR11061:SF49">
    <property type="entry name" value="23S RRNA (URACIL(1939)-C(5))-METHYLTRANSFERASE RLMD"/>
    <property type="match status" value="1"/>
</dbReference>
<feature type="binding site" evidence="9">
    <location>
        <position position="427"/>
    </location>
    <ligand>
        <name>S-adenosyl-L-methionine</name>
        <dbReference type="ChEBI" id="CHEBI:59789"/>
    </ligand>
</feature>
<comment type="catalytic activity">
    <reaction evidence="9">
        <text>uridine(1939) in 23S rRNA + S-adenosyl-L-methionine = 5-methyluridine(1939) in 23S rRNA + S-adenosyl-L-homocysteine + H(+)</text>
        <dbReference type="Rhea" id="RHEA:42908"/>
        <dbReference type="Rhea" id="RHEA-COMP:10278"/>
        <dbReference type="Rhea" id="RHEA-COMP:10279"/>
        <dbReference type="ChEBI" id="CHEBI:15378"/>
        <dbReference type="ChEBI" id="CHEBI:57856"/>
        <dbReference type="ChEBI" id="CHEBI:59789"/>
        <dbReference type="ChEBI" id="CHEBI:65315"/>
        <dbReference type="ChEBI" id="CHEBI:74447"/>
        <dbReference type="EC" id="2.1.1.190"/>
    </reaction>
</comment>
<evidence type="ECO:0000259" key="12">
    <source>
        <dbReference type="PROSITE" id="PS50926"/>
    </source>
</evidence>
<evidence type="ECO:0000256" key="7">
    <source>
        <dbReference type="ARBA" id="ARBA00023004"/>
    </source>
</evidence>
<dbReference type="NCBIfam" id="TIGR00479">
    <property type="entry name" value="rumA"/>
    <property type="match status" value="1"/>
</dbReference>
<feature type="binding site" evidence="9">
    <location>
        <position position="381"/>
    </location>
    <ligand>
        <name>S-adenosyl-L-methionine</name>
        <dbReference type="ChEBI" id="CHEBI:59789"/>
    </ligand>
</feature>
<dbReference type="GO" id="GO:0051539">
    <property type="term" value="F:4 iron, 4 sulfur cluster binding"/>
    <property type="evidence" value="ECO:0007669"/>
    <property type="project" value="UniProtKB-KW"/>
</dbReference>
<feature type="binding site" evidence="9 10">
    <location>
        <position position="450"/>
    </location>
    <ligand>
        <name>S-adenosyl-L-methionine</name>
        <dbReference type="ChEBI" id="CHEBI:59789"/>
    </ligand>
</feature>
<keyword evidence="3 9" id="KW-0489">Methyltransferase</keyword>
<dbReference type="InterPro" id="IPR010280">
    <property type="entry name" value="U5_MeTrfase_fam"/>
</dbReference>
<dbReference type="Proteomes" id="UP000078228">
    <property type="component" value="Unassembled WGS sequence"/>
</dbReference>
<evidence type="ECO:0000256" key="5">
    <source>
        <dbReference type="ARBA" id="ARBA00022691"/>
    </source>
</evidence>
<dbReference type="GO" id="GO:0003723">
    <property type="term" value="F:RNA binding"/>
    <property type="evidence" value="ECO:0007669"/>
    <property type="project" value="InterPro"/>
</dbReference>
<feature type="active site" evidence="11">
    <location>
        <position position="476"/>
    </location>
</feature>
<dbReference type="InterPro" id="IPR029063">
    <property type="entry name" value="SAM-dependent_MTases_sf"/>
</dbReference>
<accession>A0A198UR87</accession>
<name>A0A198UR87_MORCA</name>
<dbReference type="PROSITE" id="PS50926">
    <property type="entry name" value="TRAM"/>
    <property type="match status" value="1"/>
</dbReference>
<feature type="binding site" evidence="9 10">
    <location>
        <position position="376"/>
    </location>
    <ligand>
        <name>S-adenosyl-L-methionine</name>
        <dbReference type="ChEBI" id="CHEBI:59789"/>
    </ligand>
</feature>
<keyword evidence="7 9" id="KW-0408">Iron</keyword>
<feature type="domain" description="TRAM" evidence="12">
    <location>
        <begin position="46"/>
        <end position="117"/>
    </location>
</feature>
<dbReference type="PROSITE" id="PS51687">
    <property type="entry name" value="SAM_MT_RNA_M5U"/>
    <property type="match status" value="1"/>
</dbReference>
<dbReference type="CDD" id="cd02440">
    <property type="entry name" value="AdoMet_MTases"/>
    <property type="match status" value="1"/>
</dbReference>
<evidence type="ECO:0000313" key="14">
    <source>
        <dbReference type="Proteomes" id="UP000078228"/>
    </source>
</evidence>
<reference evidence="13 14" key="1">
    <citation type="journal article" date="2016" name="Genome Biol. Evol.">
        <title>Comparative Genomic Analyses of the Moraxella catarrhalis Serosensitive and Seroresistant Lineages Demonstrate Their Independent Evolution.</title>
        <authorList>
            <person name="Earl J.P."/>
            <person name="de Vries S.P."/>
            <person name="Ahmed A."/>
            <person name="Powell E."/>
            <person name="Schultz M.P."/>
            <person name="Hermans P.W."/>
            <person name="Hill D.J."/>
            <person name="Zhou Z."/>
            <person name="Constantinidou C.I."/>
            <person name="Hu F.Z."/>
            <person name="Bootsma H.J."/>
            <person name="Ehrlich G.D."/>
        </authorList>
    </citation>
    <scope>NUCLEOTIDE SEQUENCE [LARGE SCALE GENOMIC DNA]</scope>
    <source>
        <strain evidence="13 14">Z7542</strain>
    </source>
</reference>
<comment type="function">
    <text evidence="9">Catalyzes the formation of 5-methyl-uridine at position 1939 (m5U1939) in 23S rRNA.</text>
</comment>
<keyword evidence="2 9" id="KW-0698">rRNA processing</keyword>
<evidence type="ECO:0000256" key="2">
    <source>
        <dbReference type="ARBA" id="ARBA00022552"/>
    </source>
</evidence>
<dbReference type="EC" id="2.1.1.190" evidence="9"/>
<proteinExistence type="inferred from homology"/>